<dbReference type="RefSeq" id="WP_211911906.1">
    <property type="nucleotide sequence ID" value="NZ_CP036498.1"/>
</dbReference>
<reference evidence="1 2" key="1">
    <citation type="submission" date="2019-02" db="EMBL/GenBank/DDBJ databases">
        <title>Emended description of the genus Rhodopseudomonas and description of Rhodopseudomonas albus sp. nov., a non-phototrophic, heavy-metal-tolerant bacterium isolated from garden soil.</title>
        <authorList>
            <person name="Bao Z."/>
            <person name="Cao W.W."/>
            <person name="Sato Y."/>
            <person name="Nishizawa T."/>
            <person name="Zhao J."/>
            <person name="Guo Y."/>
            <person name="Ohta H."/>
        </authorList>
    </citation>
    <scope>NUCLEOTIDE SEQUENCE [LARGE SCALE GENOMIC DNA]</scope>
    <source>
        <strain evidence="1 2">SK50-23</strain>
    </source>
</reference>
<proteinExistence type="predicted"/>
<dbReference type="EMBL" id="CP036498">
    <property type="protein sequence ID" value="QUS38370.1"/>
    <property type="molecule type" value="Genomic_DNA"/>
</dbReference>
<gene>
    <name evidence="1" type="ORF">RPMA_05555</name>
</gene>
<accession>A0ABX8A7V8</accession>
<dbReference type="Proteomes" id="UP000682843">
    <property type="component" value="Chromosome"/>
</dbReference>
<evidence type="ECO:0000313" key="2">
    <source>
        <dbReference type="Proteomes" id="UP000682843"/>
    </source>
</evidence>
<evidence type="ECO:0000313" key="1">
    <source>
        <dbReference type="EMBL" id="QUS38370.1"/>
    </source>
</evidence>
<name>A0ABX8A7V8_9BRAD</name>
<keyword evidence="2" id="KW-1185">Reference proteome</keyword>
<dbReference type="PROSITE" id="PS51257">
    <property type="entry name" value="PROKAR_LIPOPROTEIN"/>
    <property type="match status" value="1"/>
</dbReference>
<protein>
    <submittedName>
        <fullName evidence="1">Uncharacterized protein</fullName>
    </submittedName>
</protein>
<organism evidence="1 2">
    <name type="scientific">Tardiphaga alba</name>
    <dbReference type="NCBI Taxonomy" id="340268"/>
    <lineage>
        <taxon>Bacteria</taxon>
        <taxon>Pseudomonadati</taxon>
        <taxon>Pseudomonadota</taxon>
        <taxon>Alphaproteobacteria</taxon>
        <taxon>Hyphomicrobiales</taxon>
        <taxon>Nitrobacteraceae</taxon>
        <taxon>Tardiphaga</taxon>
    </lineage>
</organism>
<sequence>MPKVAGKWCQHCAIGSGCKTYDTRPQQCRAFDCVWVQDHEMAEAWKPEHSKIVFSVYPTTGFIYGQVDPGAPSAWQKQPLLNGLIAWSAKLLEERRHLLIFVGSNATLIMPTGPVPIGPMSPADGFIIRETFTAKGKDYIATRVASGR</sequence>